<organism evidence="9 10">
    <name type="scientific">Rhodococcus wratislaviensis NBRC 100605</name>
    <dbReference type="NCBI Taxonomy" id="1219028"/>
    <lineage>
        <taxon>Bacteria</taxon>
        <taxon>Bacillati</taxon>
        <taxon>Actinomycetota</taxon>
        <taxon>Actinomycetes</taxon>
        <taxon>Mycobacteriales</taxon>
        <taxon>Nocardiaceae</taxon>
        <taxon>Rhodococcus</taxon>
    </lineage>
</organism>
<dbReference type="GO" id="GO:0004630">
    <property type="term" value="F:phospholipase D activity"/>
    <property type="evidence" value="ECO:0007669"/>
    <property type="project" value="UniProtKB-EC"/>
</dbReference>
<dbReference type="EC" id="3.1.4.4" evidence="3"/>
<evidence type="ECO:0000259" key="8">
    <source>
        <dbReference type="PROSITE" id="PS50035"/>
    </source>
</evidence>
<dbReference type="PANTHER" id="PTHR43856:SF1">
    <property type="entry name" value="MITOCHONDRIAL CARDIOLIPIN HYDROLASE"/>
    <property type="match status" value="1"/>
</dbReference>
<dbReference type="InterPro" id="IPR051406">
    <property type="entry name" value="PLD_domain"/>
</dbReference>
<reference evidence="9 10" key="1">
    <citation type="submission" date="2014-02" db="EMBL/GenBank/DDBJ databases">
        <title>Whole genome shotgun sequence of Rhodococcus wratislaviensis NBRC 100605.</title>
        <authorList>
            <person name="Hosoyama A."/>
            <person name="Tsuchikane K."/>
            <person name="Yoshida I."/>
            <person name="Ohji S."/>
            <person name="Ichikawa N."/>
            <person name="Yamazoe A."/>
            <person name="Fujita N."/>
        </authorList>
    </citation>
    <scope>NUCLEOTIDE SEQUENCE [LARGE SCALE GENOMIC DNA]</scope>
    <source>
        <strain evidence="9 10">NBRC 100605</strain>
    </source>
</reference>
<dbReference type="Pfam" id="PF13091">
    <property type="entry name" value="PLDc_2"/>
    <property type="match status" value="1"/>
</dbReference>
<keyword evidence="4" id="KW-0378">Hydrolase</keyword>
<evidence type="ECO:0000256" key="1">
    <source>
        <dbReference type="ARBA" id="ARBA00000798"/>
    </source>
</evidence>
<name>X0PXB8_RHOWR</name>
<dbReference type="AlphaFoldDB" id="X0PXB8"/>
<proteinExistence type="inferred from homology"/>
<feature type="region of interest" description="Disordered" evidence="7">
    <location>
        <begin position="18"/>
        <end position="39"/>
    </location>
</feature>
<dbReference type="InterPro" id="IPR025202">
    <property type="entry name" value="PLD-like_dom"/>
</dbReference>
<feature type="domain" description="PLD phosphodiesterase" evidence="8">
    <location>
        <begin position="41"/>
        <end position="68"/>
    </location>
</feature>
<evidence type="ECO:0000256" key="5">
    <source>
        <dbReference type="ARBA" id="ARBA00022963"/>
    </source>
</evidence>
<dbReference type="Proteomes" id="UP000019491">
    <property type="component" value="Unassembled WGS sequence"/>
</dbReference>
<evidence type="ECO:0000256" key="6">
    <source>
        <dbReference type="ARBA" id="ARBA00023098"/>
    </source>
</evidence>
<dbReference type="PANTHER" id="PTHR43856">
    <property type="entry name" value="CARDIOLIPIN HYDROLASE"/>
    <property type="match status" value="1"/>
</dbReference>
<comment type="catalytic activity">
    <reaction evidence="1">
        <text>a 1,2-diacyl-sn-glycero-3-phosphocholine + H2O = a 1,2-diacyl-sn-glycero-3-phosphate + choline + H(+)</text>
        <dbReference type="Rhea" id="RHEA:14445"/>
        <dbReference type="ChEBI" id="CHEBI:15354"/>
        <dbReference type="ChEBI" id="CHEBI:15377"/>
        <dbReference type="ChEBI" id="CHEBI:15378"/>
        <dbReference type="ChEBI" id="CHEBI:57643"/>
        <dbReference type="ChEBI" id="CHEBI:58608"/>
        <dbReference type="EC" id="3.1.4.4"/>
    </reaction>
</comment>
<dbReference type="Gene3D" id="3.30.870.10">
    <property type="entry name" value="Endonuclease Chain A"/>
    <property type="match status" value="1"/>
</dbReference>
<dbReference type="InterPro" id="IPR001736">
    <property type="entry name" value="PLipase_D/transphosphatidylase"/>
</dbReference>
<dbReference type="GO" id="GO:0016042">
    <property type="term" value="P:lipid catabolic process"/>
    <property type="evidence" value="ECO:0007669"/>
    <property type="project" value="UniProtKB-KW"/>
</dbReference>
<keyword evidence="5" id="KW-0442">Lipid degradation</keyword>
<dbReference type="PROSITE" id="PS50035">
    <property type="entry name" value="PLD"/>
    <property type="match status" value="1"/>
</dbReference>
<keyword evidence="6" id="KW-0443">Lipid metabolism</keyword>
<dbReference type="SMART" id="SM00155">
    <property type="entry name" value="PLDc"/>
    <property type="match status" value="1"/>
</dbReference>
<sequence length="122" mass="13366">MPSLTRLRGILDRTQGSHKWASTGPLNEAGAQLHRNRSGTGVRKIHHKLMVIDERLVIAGSFNYTAPATTLNDENIIVLGDLEETDPEAEEGQRRIAGYALQEIDRIIADLAEPIPPSPPPP</sequence>
<comment type="similarity">
    <text evidence="2">Belongs to the phospholipase D family.</text>
</comment>
<evidence type="ECO:0000313" key="10">
    <source>
        <dbReference type="Proteomes" id="UP000019491"/>
    </source>
</evidence>
<evidence type="ECO:0000256" key="4">
    <source>
        <dbReference type="ARBA" id="ARBA00022801"/>
    </source>
</evidence>
<accession>X0PXB8</accession>
<dbReference type="RefSeq" id="WP_217999464.1">
    <property type="nucleotide sequence ID" value="NZ_BAWF01000049.1"/>
</dbReference>
<keyword evidence="10" id="KW-1185">Reference proteome</keyword>
<evidence type="ECO:0000313" key="9">
    <source>
        <dbReference type="EMBL" id="GAF48124.1"/>
    </source>
</evidence>
<comment type="caution">
    <text evidence="9">The sequence shown here is derived from an EMBL/GenBank/DDBJ whole genome shotgun (WGS) entry which is preliminary data.</text>
</comment>
<dbReference type="EMBL" id="BAWF01000049">
    <property type="protein sequence ID" value="GAF48124.1"/>
    <property type="molecule type" value="Genomic_DNA"/>
</dbReference>
<evidence type="ECO:0000256" key="2">
    <source>
        <dbReference type="ARBA" id="ARBA00008664"/>
    </source>
</evidence>
<dbReference type="SUPFAM" id="SSF56024">
    <property type="entry name" value="Phospholipase D/nuclease"/>
    <property type="match status" value="1"/>
</dbReference>
<evidence type="ECO:0000256" key="7">
    <source>
        <dbReference type="SAM" id="MobiDB-lite"/>
    </source>
</evidence>
<dbReference type="GO" id="GO:0006793">
    <property type="term" value="P:phosphorus metabolic process"/>
    <property type="evidence" value="ECO:0007669"/>
    <property type="project" value="UniProtKB-ARBA"/>
</dbReference>
<evidence type="ECO:0000256" key="3">
    <source>
        <dbReference type="ARBA" id="ARBA00012027"/>
    </source>
</evidence>
<dbReference type="GO" id="GO:0016891">
    <property type="term" value="F:RNA endonuclease activity producing 5'-phosphomonoesters, hydrolytic mechanism"/>
    <property type="evidence" value="ECO:0007669"/>
    <property type="project" value="TreeGrafter"/>
</dbReference>
<gene>
    <name evidence="9" type="ORF">RW1_049_00330</name>
</gene>
<protein>
    <recommendedName>
        <fullName evidence="3">phospholipase D</fullName>
        <ecNumber evidence="3">3.1.4.4</ecNumber>
    </recommendedName>
</protein>